<comment type="caution">
    <text evidence="1">The sequence shown here is derived from an EMBL/GenBank/DDBJ whole genome shotgun (WGS) entry which is preliminary data.</text>
</comment>
<evidence type="ECO:0000313" key="1">
    <source>
        <dbReference type="EMBL" id="CAH2229731.1"/>
    </source>
</evidence>
<accession>A0A8S4R6C3</accession>
<name>A0A8S4R6C3_9NEOP</name>
<proteinExistence type="predicted"/>
<reference evidence="1" key="1">
    <citation type="submission" date="2022-03" db="EMBL/GenBank/DDBJ databases">
        <authorList>
            <person name="Lindestad O."/>
        </authorList>
    </citation>
    <scope>NUCLEOTIDE SEQUENCE</scope>
</reference>
<evidence type="ECO:0000313" key="2">
    <source>
        <dbReference type="Proteomes" id="UP000838756"/>
    </source>
</evidence>
<dbReference type="EMBL" id="CAKXAJ010024745">
    <property type="protein sequence ID" value="CAH2229731.1"/>
    <property type="molecule type" value="Genomic_DNA"/>
</dbReference>
<organism evidence="1 2">
    <name type="scientific">Pararge aegeria aegeria</name>
    <dbReference type="NCBI Taxonomy" id="348720"/>
    <lineage>
        <taxon>Eukaryota</taxon>
        <taxon>Metazoa</taxon>
        <taxon>Ecdysozoa</taxon>
        <taxon>Arthropoda</taxon>
        <taxon>Hexapoda</taxon>
        <taxon>Insecta</taxon>
        <taxon>Pterygota</taxon>
        <taxon>Neoptera</taxon>
        <taxon>Endopterygota</taxon>
        <taxon>Lepidoptera</taxon>
        <taxon>Glossata</taxon>
        <taxon>Ditrysia</taxon>
        <taxon>Papilionoidea</taxon>
        <taxon>Nymphalidae</taxon>
        <taxon>Satyrinae</taxon>
        <taxon>Satyrini</taxon>
        <taxon>Parargina</taxon>
        <taxon>Pararge</taxon>
    </lineage>
</organism>
<dbReference type="AlphaFoldDB" id="A0A8S4R6C3"/>
<gene>
    <name evidence="1" type="primary">jg4499</name>
    <name evidence="1" type="ORF">PAEG_LOCUS9123</name>
</gene>
<dbReference type="Proteomes" id="UP000838756">
    <property type="component" value="Unassembled WGS sequence"/>
</dbReference>
<keyword evidence="2" id="KW-1185">Reference proteome</keyword>
<dbReference type="OrthoDB" id="6260718at2759"/>
<sequence length="142" mass="15983">MQTPEWRWKPSAFLRHLRSLAGTSKNDEGMIRELRMRRLPQEVQRILMAQRDLLLDKVAEIDTIVEAPVSSCFPSSSVNAAVAYTDVQLLGQQMDDLIKKMVEFIDSQGRLLALARSLLLALVPNRAGITRNLSVKPQSVIV</sequence>
<protein>
    <submittedName>
        <fullName evidence="1">Jg4499 protein</fullName>
    </submittedName>
</protein>